<dbReference type="CDD" id="cd23633">
    <property type="entry name" value="TFP_LU_ECD_LYPD4_rpt2_like"/>
    <property type="match status" value="1"/>
</dbReference>
<evidence type="ECO:0000256" key="4">
    <source>
        <dbReference type="ARBA" id="ARBA00023136"/>
    </source>
</evidence>
<evidence type="ECO:0000256" key="2">
    <source>
        <dbReference type="ARBA" id="ARBA00022475"/>
    </source>
</evidence>
<dbReference type="PANTHER" id="PTHR16529:SF9">
    <property type="entry name" value="LY6_PLAUR DOMAIN CONTAINING 10-RELATED"/>
    <property type="match status" value="1"/>
</dbReference>
<evidence type="ECO:0000259" key="7">
    <source>
        <dbReference type="Pfam" id="PF00021"/>
    </source>
</evidence>
<dbReference type="EMBL" id="BAAFST010000007">
    <property type="protein sequence ID" value="GAB1291711.1"/>
    <property type="molecule type" value="Genomic_DNA"/>
</dbReference>
<feature type="domain" description="UPAR/Ly6" evidence="7">
    <location>
        <begin position="137"/>
        <end position="210"/>
    </location>
</feature>
<dbReference type="Pfam" id="PF00021">
    <property type="entry name" value="UPAR_LY6"/>
    <property type="match status" value="1"/>
</dbReference>
<dbReference type="Proteomes" id="UP001623349">
    <property type="component" value="Unassembled WGS sequence"/>
</dbReference>
<evidence type="ECO:0000256" key="5">
    <source>
        <dbReference type="ARBA" id="ARBA00023180"/>
    </source>
</evidence>
<dbReference type="InterPro" id="IPR051899">
    <property type="entry name" value="Fert-Immune_med_protein"/>
</dbReference>
<dbReference type="InterPro" id="IPR016054">
    <property type="entry name" value="LY6_UPA_recep-like"/>
</dbReference>
<dbReference type="PANTHER" id="PTHR16529">
    <property type="entry name" value="CD177 ANTIGEN"/>
    <property type="match status" value="1"/>
</dbReference>
<keyword evidence="9" id="KW-1185">Reference proteome</keyword>
<proteinExistence type="predicted"/>
<keyword evidence="5" id="KW-0325">Glycoprotein</keyword>
<evidence type="ECO:0000256" key="3">
    <source>
        <dbReference type="ARBA" id="ARBA00022729"/>
    </source>
</evidence>
<evidence type="ECO:0000313" key="8">
    <source>
        <dbReference type="EMBL" id="GAB1291711.1"/>
    </source>
</evidence>
<comment type="subcellular location">
    <subcellularLocation>
        <location evidence="1">Cell membrane</location>
    </subcellularLocation>
</comment>
<protein>
    <submittedName>
        <fullName evidence="8">Ly6/PLAUR domain-containing 10</fullName>
    </submittedName>
</protein>
<organism evidence="8 9">
    <name type="scientific">Apodemus speciosus</name>
    <name type="common">Large Japanese field mouse</name>
    <dbReference type="NCBI Taxonomy" id="105296"/>
    <lineage>
        <taxon>Eukaryota</taxon>
        <taxon>Metazoa</taxon>
        <taxon>Chordata</taxon>
        <taxon>Craniata</taxon>
        <taxon>Vertebrata</taxon>
        <taxon>Euteleostomi</taxon>
        <taxon>Mammalia</taxon>
        <taxon>Eutheria</taxon>
        <taxon>Euarchontoglires</taxon>
        <taxon>Glires</taxon>
        <taxon>Rodentia</taxon>
        <taxon>Myomorpha</taxon>
        <taxon>Muroidea</taxon>
        <taxon>Muridae</taxon>
        <taxon>Murinae</taxon>
        <taxon>Apodemus</taxon>
    </lineage>
</organism>
<keyword evidence="2" id="KW-1003">Cell membrane</keyword>
<keyword evidence="4" id="KW-0472">Membrane</keyword>
<sequence length="249" mass="26708">MGACRLQYVLLLSLLGFFPCSDTLTCLDGSMMKFGKHLAKEVIEWIADLTSTDVGDKVMCQETLLLIDVGEKSVIMGSKGVSKVPGKTKNIQMYSGGPGIVAASYVHFCDTNACNKATNTSVLLESLSLSAYYEPGSIQCPVCLEYKGSCNQTTKHVFCPKNTKCYAGSLGLHGGSLSTYVDILGCLNSSHQFLLNNQSSIGIIDIKETLESMNSLSFSQVLVPSTLLVGMFGLRALLSPLFTEICPLG</sequence>
<reference evidence="8 9" key="1">
    <citation type="submission" date="2024-08" db="EMBL/GenBank/DDBJ databases">
        <title>The draft genome of Apodemus speciosus.</title>
        <authorList>
            <person name="Nabeshima K."/>
            <person name="Suzuki S."/>
            <person name="Onuma M."/>
        </authorList>
    </citation>
    <scope>NUCLEOTIDE SEQUENCE [LARGE SCALE GENOMIC DNA]</scope>
    <source>
        <strain evidence="8">IB14-021</strain>
    </source>
</reference>
<accession>A0ABQ0EXD2</accession>
<gene>
    <name evidence="8" type="ORF">APTSU1_000694100</name>
</gene>
<evidence type="ECO:0000256" key="6">
    <source>
        <dbReference type="SAM" id="SignalP"/>
    </source>
</evidence>
<feature type="signal peptide" evidence="6">
    <location>
        <begin position="1"/>
        <end position="23"/>
    </location>
</feature>
<evidence type="ECO:0000256" key="1">
    <source>
        <dbReference type="ARBA" id="ARBA00004236"/>
    </source>
</evidence>
<comment type="caution">
    <text evidence="8">The sequence shown here is derived from an EMBL/GenBank/DDBJ whole genome shotgun (WGS) entry which is preliminary data.</text>
</comment>
<feature type="chain" id="PRO_5047245873" evidence="6">
    <location>
        <begin position="24"/>
        <end position="249"/>
    </location>
</feature>
<keyword evidence="3 6" id="KW-0732">Signal</keyword>
<evidence type="ECO:0000313" key="9">
    <source>
        <dbReference type="Proteomes" id="UP001623349"/>
    </source>
</evidence>
<name>A0ABQ0EXD2_APOSI</name>